<reference evidence="3" key="1">
    <citation type="journal article" date="2019" name="Int. J. Syst. Evol. Microbiol.">
        <title>The Global Catalogue of Microorganisms (GCM) 10K type strain sequencing project: providing services to taxonomists for standard genome sequencing and annotation.</title>
        <authorList>
            <consortium name="The Broad Institute Genomics Platform"/>
            <consortium name="The Broad Institute Genome Sequencing Center for Infectious Disease"/>
            <person name="Wu L."/>
            <person name="Ma J."/>
        </authorList>
    </citation>
    <scope>NUCLEOTIDE SEQUENCE [LARGE SCALE GENOMIC DNA]</scope>
    <source>
        <strain evidence="3">CCM 8933</strain>
    </source>
</reference>
<keyword evidence="1" id="KW-0732">Signal</keyword>
<proteinExistence type="predicted"/>
<dbReference type="PROSITE" id="PS51257">
    <property type="entry name" value="PROKAR_LIPOPROTEIN"/>
    <property type="match status" value="1"/>
</dbReference>
<dbReference type="GO" id="GO:0016787">
    <property type="term" value="F:hydrolase activity"/>
    <property type="evidence" value="ECO:0007669"/>
    <property type="project" value="UniProtKB-KW"/>
</dbReference>
<evidence type="ECO:0000256" key="1">
    <source>
        <dbReference type="SAM" id="SignalP"/>
    </source>
</evidence>
<keyword evidence="3" id="KW-1185">Reference proteome</keyword>
<dbReference type="SUPFAM" id="SSF48208">
    <property type="entry name" value="Six-hairpin glycosidases"/>
    <property type="match status" value="1"/>
</dbReference>
<dbReference type="InterPro" id="IPR008928">
    <property type="entry name" value="6-hairpin_glycosidase_sf"/>
</dbReference>
<organism evidence="2 3">
    <name type="scientific">Lactiplantibacillus daowaiensis</name>
    <dbReference type="NCBI Taxonomy" id="2559918"/>
    <lineage>
        <taxon>Bacteria</taxon>
        <taxon>Bacillati</taxon>
        <taxon>Bacillota</taxon>
        <taxon>Bacilli</taxon>
        <taxon>Lactobacillales</taxon>
        <taxon>Lactobacillaceae</taxon>
        <taxon>Lactiplantibacillus</taxon>
    </lineage>
</organism>
<dbReference type="RefSeq" id="WP_137627794.1">
    <property type="nucleotide sequence ID" value="NZ_BJDJ01000003.1"/>
</dbReference>
<dbReference type="Proteomes" id="UP001596282">
    <property type="component" value="Unassembled WGS sequence"/>
</dbReference>
<gene>
    <name evidence="2" type="ORF">ACFP5Y_04235</name>
</gene>
<feature type="signal peptide" evidence="1">
    <location>
        <begin position="1"/>
        <end position="22"/>
    </location>
</feature>
<evidence type="ECO:0000313" key="3">
    <source>
        <dbReference type="Proteomes" id="UP001596282"/>
    </source>
</evidence>
<sequence length="375" mass="42809">MRWSKLIWLILPMLLVSGCAKKVTVTTPKQAPTTFATTTTYANATDQRHAHKLAKFIQTGLVTNQGLYTNYLDTKQRTKATATGHEMLSESSGMWLQYLAITHQWTKFRTFYQATKTTFDDHGQFSYRYDPRTKKRYRVNATLDDLRIIRALLAYDQMHQTNTYRHEATTRYQTLVNTSIKDGHLVDYYDMQTKKAASTASLAYFDFKTLKYFEQGTKKGRKAYRDQLTVVKGGYLGDVFPLYAANYQWTTSQYGSVNLNTSEALETLLHLAEIGQLKSTSRRWLIQRLTQNNLQNGYTTTGTVSVTGQSAANYALVAMIFKVVHDRPHYQQAMRAVWKMQVTQPSSTIFGAIGDAKSRQVYLYSNLTALNAALQ</sequence>
<evidence type="ECO:0000313" key="2">
    <source>
        <dbReference type="EMBL" id="MFC6180428.1"/>
    </source>
</evidence>
<name>A0ABW1RY87_9LACO</name>
<protein>
    <submittedName>
        <fullName evidence="2">Glycosyl hydrolase family 8</fullName>
    </submittedName>
</protein>
<accession>A0ABW1RY87</accession>
<comment type="caution">
    <text evidence="2">The sequence shown here is derived from an EMBL/GenBank/DDBJ whole genome shotgun (WGS) entry which is preliminary data.</text>
</comment>
<dbReference type="EMBL" id="JBHSSC010000009">
    <property type="protein sequence ID" value="MFC6180428.1"/>
    <property type="molecule type" value="Genomic_DNA"/>
</dbReference>
<keyword evidence="2" id="KW-0378">Hydrolase</keyword>
<dbReference type="InterPro" id="IPR012341">
    <property type="entry name" value="6hp_glycosidase-like_sf"/>
</dbReference>
<feature type="chain" id="PRO_5046596540" evidence="1">
    <location>
        <begin position="23"/>
        <end position="375"/>
    </location>
</feature>
<dbReference type="Gene3D" id="1.50.10.10">
    <property type="match status" value="1"/>
</dbReference>